<dbReference type="InterPro" id="IPR011991">
    <property type="entry name" value="ArsR-like_HTH"/>
</dbReference>
<sequence length="107" mass="11850">MSALPTPPPPRPPSNIPATEDRIREAAEIFKALADPVRLRLYLAIRAAWPGDVCVCDLPDQEVSQATVSHHLRKLRESGLVTAARKGTWVHYCAVRDTEIDAISIIR</sequence>
<accession>A0A7M3SW68</accession>
<dbReference type="Pfam" id="PF01022">
    <property type="entry name" value="HTH_5"/>
    <property type="match status" value="1"/>
</dbReference>
<dbReference type="RefSeq" id="WP_129316092.1">
    <property type="nucleotide sequence ID" value="NZ_NOIQ01000017.1"/>
</dbReference>
<evidence type="ECO:0000256" key="2">
    <source>
        <dbReference type="ARBA" id="ARBA00023125"/>
    </source>
</evidence>
<dbReference type="NCBIfam" id="NF033788">
    <property type="entry name" value="HTH_metalloreg"/>
    <property type="match status" value="1"/>
</dbReference>
<dbReference type="GO" id="GO:0003677">
    <property type="term" value="F:DNA binding"/>
    <property type="evidence" value="ECO:0007669"/>
    <property type="project" value="UniProtKB-KW"/>
</dbReference>
<keyword evidence="6" id="KW-1185">Reference proteome</keyword>
<evidence type="ECO:0000256" key="3">
    <source>
        <dbReference type="ARBA" id="ARBA00023163"/>
    </source>
</evidence>
<evidence type="ECO:0000313" key="6">
    <source>
        <dbReference type="Proteomes" id="UP000462152"/>
    </source>
</evidence>
<dbReference type="GO" id="GO:0003700">
    <property type="term" value="F:DNA-binding transcription factor activity"/>
    <property type="evidence" value="ECO:0007669"/>
    <property type="project" value="InterPro"/>
</dbReference>
<comment type="caution">
    <text evidence="5">The sequence shown here is derived from an EMBL/GenBank/DDBJ whole genome shotgun (WGS) entry which is preliminary data.</text>
</comment>
<dbReference type="InterPro" id="IPR036390">
    <property type="entry name" value="WH_DNA-bd_sf"/>
</dbReference>
<dbReference type="SUPFAM" id="SSF46785">
    <property type="entry name" value="Winged helix' DNA-binding domain"/>
    <property type="match status" value="1"/>
</dbReference>
<dbReference type="AlphaFoldDB" id="A0A7M3SW68"/>
<evidence type="ECO:0000313" key="5">
    <source>
        <dbReference type="EMBL" id="MUN56033.1"/>
    </source>
</evidence>
<dbReference type="PRINTS" id="PR00778">
    <property type="entry name" value="HTHARSR"/>
</dbReference>
<keyword evidence="2" id="KW-0238">DNA-binding</keyword>
<dbReference type="InterPro" id="IPR051081">
    <property type="entry name" value="HTH_MetalResp_TranReg"/>
</dbReference>
<evidence type="ECO:0000259" key="4">
    <source>
        <dbReference type="PROSITE" id="PS50987"/>
    </source>
</evidence>
<dbReference type="Proteomes" id="UP000462152">
    <property type="component" value="Unassembled WGS sequence"/>
</dbReference>
<dbReference type="InterPro" id="IPR001845">
    <property type="entry name" value="HTH_ArsR_DNA-bd_dom"/>
</dbReference>
<keyword evidence="3" id="KW-0804">Transcription</keyword>
<dbReference type="PANTHER" id="PTHR33154:SF18">
    <property type="entry name" value="ARSENICAL RESISTANCE OPERON REPRESSOR"/>
    <property type="match status" value="1"/>
</dbReference>
<dbReference type="SMART" id="SM00418">
    <property type="entry name" value="HTH_ARSR"/>
    <property type="match status" value="1"/>
</dbReference>
<protein>
    <submittedName>
        <fullName evidence="5">Metalloregulator ArsR/SmtB family transcription factor</fullName>
    </submittedName>
</protein>
<reference evidence="5 6" key="1">
    <citation type="submission" date="2019-12" db="EMBL/GenBank/DDBJ databases">
        <authorList>
            <person name="Li J."/>
            <person name="Shi Y."/>
            <person name="Xu G."/>
            <person name="Xiao D."/>
            <person name="Ran X."/>
        </authorList>
    </citation>
    <scope>NUCLEOTIDE SEQUENCE [LARGE SCALE GENOMIC DNA]</scope>
    <source>
        <strain evidence="5 6">JCM 15915</strain>
    </source>
</reference>
<keyword evidence="1" id="KW-0805">Transcription regulation</keyword>
<evidence type="ECO:0000256" key="1">
    <source>
        <dbReference type="ARBA" id="ARBA00023015"/>
    </source>
</evidence>
<name>A0A7M3SW68_9MICC</name>
<organism evidence="5 6">
    <name type="scientific">Rothia koreensis</name>
    <dbReference type="NCBI Taxonomy" id="592378"/>
    <lineage>
        <taxon>Bacteria</taxon>
        <taxon>Bacillati</taxon>
        <taxon>Actinomycetota</taxon>
        <taxon>Actinomycetes</taxon>
        <taxon>Micrococcales</taxon>
        <taxon>Micrococcaceae</taxon>
        <taxon>Rothia</taxon>
    </lineage>
</organism>
<dbReference type="InterPro" id="IPR036388">
    <property type="entry name" value="WH-like_DNA-bd_sf"/>
</dbReference>
<feature type="domain" description="HTH arsR-type" evidence="4">
    <location>
        <begin position="18"/>
        <end position="107"/>
    </location>
</feature>
<dbReference type="Gene3D" id="1.10.10.10">
    <property type="entry name" value="Winged helix-like DNA-binding domain superfamily/Winged helix DNA-binding domain"/>
    <property type="match status" value="1"/>
</dbReference>
<dbReference type="EMBL" id="WOGT01000012">
    <property type="protein sequence ID" value="MUN56033.1"/>
    <property type="molecule type" value="Genomic_DNA"/>
</dbReference>
<dbReference type="PANTHER" id="PTHR33154">
    <property type="entry name" value="TRANSCRIPTIONAL REGULATOR, ARSR FAMILY"/>
    <property type="match status" value="1"/>
</dbReference>
<gene>
    <name evidence="5" type="ORF">GMA10_12580</name>
</gene>
<dbReference type="CDD" id="cd00090">
    <property type="entry name" value="HTH_ARSR"/>
    <property type="match status" value="1"/>
</dbReference>
<proteinExistence type="predicted"/>
<dbReference type="OrthoDB" id="9798835at2"/>
<dbReference type="PROSITE" id="PS50987">
    <property type="entry name" value="HTH_ARSR_2"/>
    <property type="match status" value="1"/>
</dbReference>